<dbReference type="PROSITE" id="PS00135">
    <property type="entry name" value="TRYPSIN_SER"/>
    <property type="match status" value="1"/>
</dbReference>
<dbReference type="InterPro" id="IPR018114">
    <property type="entry name" value="TRYPSIN_HIS"/>
</dbReference>
<dbReference type="SUPFAM" id="SSF50494">
    <property type="entry name" value="Trypsin-like serine proteases"/>
    <property type="match status" value="1"/>
</dbReference>
<dbReference type="InterPro" id="IPR043504">
    <property type="entry name" value="Peptidase_S1_PA_chymotrypsin"/>
</dbReference>
<dbReference type="Proteomes" id="UP001519363">
    <property type="component" value="Unassembled WGS sequence"/>
</dbReference>
<proteinExistence type="inferred from homology"/>
<evidence type="ECO:0000256" key="2">
    <source>
        <dbReference type="ARBA" id="ARBA00023157"/>
    </source>
</evidence>
<dbReference type="InterPro" id="IPR009003">
    <property type="entry name" value="Peptidase_S1_PA"/>
</dbReference>
<gene>
    <name evidence="6" type="ORF">JOF53_006000</name>
</gene>
<keyword evidence="2" id="KW-1015">Disulfide bond</keyword>
<dbReference type="PROSITE" id="PS00134">
    <property type="entry name" value="TRYPSIN_HIS"/>
    <property type="match status" value="1"/>
</dbReference>
<protein>
    <submittedName>
        <fullName evidence="6">Secreted trypsin-like serine protease</fullName>
    </submittedName>
</protein>
<evidence type="ECO:0000256" key="3">
    <source>
        <dbReference type="RuleBase" id="RU363034"/>
    </source>
</evidence>
<keyword evidence="7" id="KW-1185">Reference proteome</keyword>
<reference evidence="6 7" key="1">
    <citation type="submission" date="2021-03" db="EMBL/GenBank/DDBJ databases">
        <title>Sequencing the genomes of 1000 actinobacteria strains.</title>
        <authorList>
            <person name="Klenk H.-P."/>
        </authorList>
    </citation>
    <scope>NUCLEOTIDE SEQUENCE [LARGE SCALE GENOMIC DNA]</scope>
    <source>
        <strain evidence="6 7">DSM 44580</strain>
    </source>
</reference>
<accession>A0ABS5AKN2</accession>
<evidence type="ECO:0000313" key="7">
    <source>
        <dbReference type="Proteomes" id="UP001519363"/>
    </source>
</evidence>
<organism evidence="6 7">
    <name type="scientific">Crossiella equi</name>
    <dbReference type="NCBI Taxonomy" id="130796"/>
    <lineage>
        <taxon>Bacteria</taxon>
        <taxon>Bacillati</taxon>
        <taxon>Actinomycetota</taxon>
        <taxon>Actinomycetes</taxon>
        <taxon>Pseudonocardiales</taxon>
        <taxon>Pseudonocardiaceae</taxon>
        <taxon>Crossiella</taxon>
    </lineage>
</organism>
<dbReference type="Gene3D" id="2.40.10.10">
    <property type="entry name" value="Trypsin-like serine proteases"/>
    <property type="match status" value="2"/>
</dbReference>
<dbReference type="PANTHER" id="PTHR24276">
    <property type="entry name" value="POLYSERASE-RELATED"/>
    <property type="match status" value="1"/>
</dbReference>
<evidence type="ECO:0000256" key="1">
    <source>
        <dbReference type="ARBA" id="ARBA00007664"/>
    </source>
</evidence>
<name>A0ABS5AKN2_9PSEU</name>
<feature type="chain" id="PRO_5045167422" evidence="4">
    <location>
        <begin position="32"/>
        <end position="266"/>
    </location>
</feature>
<comment type="similarity">
    <text evidence="1">Belongs to the peptidase S1 family.</text>
</comment>
<dbReference type="PRINTS" id="PR00722">
    <property type="entry name" value="CHYMOTRYPSIN"/>
</dbReference>
<dbReference type="Pfam" id="PF00089">
    <property type="entry name" value="Trypsin"/>
    <property type="match status" value="1"/>
</dbReference>
<dbReference type="InterPro" id="IPR050430">
    <property type="entry name" value="Peptidase_S1"/>
</dbReference>
<dbReference type="RefSeq" id="WP_086789512.1">
    <property type="nucleotide sequence ID" value="NZ_JAGIOO010000001.1"/>
</dbReference>
<sequence length="266" mass="27348">MRAARKSPGRGGVVVALLALLLLSVVPRAVAQPSDPGAPPVVGGIRASILEFPWTVAIARGDGFVICGGTLVTPTKVLTAAHCVAGKQPKDLLVVAGREDLMTWTGELRTLSMLWVHPSYTSVRAGNDVAVLALSAPLHQPTLPLAGPADAHLYGTGTFATVLGWGMTSEAGLPSRYLLKAYVPVVGNAGCQSVLANFDGATMLCAGYANGGVDTCQGDSGGPLVIGGKLAGVTSWGIGCARPFQPGVYVRVSTFQPLLDLVLRQP</sequence>
<keyword evidence="3" id="KW-0645">Protease</keyword>
<evidence type="ECO:0000259" key="5">
    <source>
        <dbReference type="PROSITE" id="PS50240"/>
    </source>
</evidence>
<dbReference type="CDD" id="cd00190">
    <property type="entry name" value="Tryp_SPc"/>
    <property type="match status" value="1"/>
</dbReference>
<dbReference type="InterPro" id="IPR001254">
    <property type="entry name" value="Trypsin_dom"/>
</dbReference>
<dbReference type="InterPro" id="IPR001314">
    <property type="entry name" value="Peptidase_S1A"/>
</dbReference>
<keyword evidence="3" id="KW-0378">Hydrolase</keyword>
<comment type="caution">
    <text evidence="6">The sequence shown here is derived from an EMBL/GenBank/DDBJ whole genome shotgun (WGS) entry which is preliminary data.</text>
</comment>
<feature type="signal peptide" evidence="4">
    <location>
        <begin position="1"/>
        <end position="31"/>
    </location>
</feature>
<dbReference type="PROSITE" id="PS50240">
    <property type="entry name" value="TRYPSIN_DOM"/>
    <property type="match status" value="1"/>
</dbReference>
<evidence type="ECO:0000313" key="6">
    <source>
        <dbReference type="EMBL" id="MBP2477128.1"/>
    </source>
</evidence>
<keyword evidence="3" id="KW-0720">Serine protease</keyword>
<dbReference type="EMBL" id="JAGIOO010000001">
    <property type="protein sequence ID" value="MBP2477128.1"/>
    <property type="molecule type" value="Genomic_DNA"/>
</dbReference>
<evidence type="ECO:0000256" key="4">
    <source>
        <dbReference type="SAM" id="SignalP"/>
    </source>
</evidence>
<keyword evidence="4" id="KW-0732">Signal</keyword>
<dbReference type="SMART" id="SM00020">
    <property type="entry name" value="Tryp_SPc"/>
    <property type="match status" value="1"/>
</dbReference>
<dbReference type="InterPro" id="IPR033116">
    <property type="entry name" value="TRYPSIN_SER"/>
</dbReference>
<dbReference type="PANTHER" id="PTHR24276:SF98">
    <property type="entry name" value="FI18310P1-RELATED"/>
    <property type="match status" value="1"/>
</dbReference>
<feature type="domain" description="Peptidase S1" evidence="5">
    <location>
        <begin position="41"/>
        <end position="264"/>
    </location>
</feature>